<proteinExistence type="predicted"/>
<dbReference type="Proteomes" id="UP000006315">
    <property type="component" value="Unassembled WGS sequence"/>
</dbReference>
<organism evidence="2 3">
    <name type="scientific">Schinkia azotoformans LMG 9581</name>
    <dbReference type="NCBI Taxonomy" id="1131731"/>
    <lineage>
        <taxon>Bacteria</taxon>
        <taxon>Bacillati</taxon>
        <taxon>Bacillota</taxon>
        <taxon>Bacilli</taxon>
        <taxon>Bacillales</taxon>
        <taxon>Bacillaceae</taxon>
        <taxon>Calidifontibacillus/Schinkia group</taxon>
        <taxon>Schinkia</taxon>
    </lineage>
</organism>
<keyword evidence="1" id="KW-0812">Transmembrane</keyword>
<name>K6DIQ6_SCHAZ</name>
<accession>K6DIQ6</accession>
<protein>
    <submittedName>
        <fullName evidence="2">Uncharacterized protein</fullName>
    </submittedName>
</protein>
<keyword evidence="1" id="KW-0472">Membrane</keyword>
<evidence type="ECO:0000256" key="1">
    <source>
        <dbReference type="SAM" id="Phobius"/>
    </source>
</evidence>
<evidence type="ECO:0000313" key="2">
    <source>
        <dbReference type="EMBL" id="EKN68199.1"/>
    </source>
</evidence>
<keyword evidence="1" id="KW-1133">Transmembrane helix</keyword>
<dbReference type="PATRIC" id="fig|1131731.3.peg.1158"/>
<comment type="caution">
    <text evidence="2">The sequence shown here is derived from an EMBL/GenBank/DDBJ whole genome shotgun (WGS) entry which is preliminary data.</text>
</comment>
<evidence type="ECO:0000313" key="3">
    <source>
        <dbReference type="Proteomes" id="UP000006315"/>
    </source>
</evidence>
<sequence length="91" mass="10441">MQFLLLEAGLGINVGDIIFQLMSFLILLGIPLALIFILSKARRKRNDRLNKIVMLILVSIVSFFLFAFFFRNGIILDHLGIEINVPFIFIM</sequence>
<dbReference type="AlphaFoldDB" id="K6DIQ6"/>
<feature type="transmembrane region" description="Helical" evidence="1">
    <location>
        <begin position="17"/>
        <end position="37"/>
    </location>
</feature>
<reference evidence="2 3" key="1">
    <citation type="journal article" date="2012" name="Front. Microbiol.">
        <title>Redundancy and modularity in membrane-associated dissimilatory nitrate reduction in Bacillus.</title>
        <authorList>
            <person name="Heylen K."/>
            <person name="Keltjens J."/>
        </authorList>
    </citation>
    <scope>NUCLEOTIDE SEQUENCE [LARGE SCALE GENOMIC DNA]</scope>
    <source>
        <strain evidence="2 3">LMG 9581</strain>
    </source>
</reference>
<feature type="transmembrane region" description="Helical" evidence="1">
    <location>
        <begin position="49"/>
        <end position="70"/>
    </location>
</feature>
<gene>
    <name evidence="2" type="ORF">BAZO_05550</name>
</gene>
<keyword evidence="3" id="KW-1185">Reference proteome</keyword>
<dbReference type="STRING" id="1131731.BAZO_05550"/>
<dbReference type="EMBL" id="AJLR01000041">
    <property type="protein sequence ID" value="EKN68199.1"/>
    <property type="molecule type" value="Genomic_DNA"/>
</dbReference>